<evidence type="ECO:0000313" key="2">
    <source>
        <dbReference type="Proteomes" id="UP000215086"/>
    </source>
</evidence>
<protein>
    <submittedName>
        <fullName evidence="1">Uncharacterized protein</fullName>
    </submittedName>
</protein>
<sequence length="38" mass="4276">MGLRYRVPESDRSRLECCLLLVEGSVIVIDCAAKLYFG</sequence>
<dbReference type="AlphaFoldDB" id="A0A286RCX7"/>
<dbReference type="KEGG" id="ttf:THTE_1214"/>
<dbReference type="Proteomes" id="UP000215086">
    <property type="component" value="Chromosome"/>
</dbReference>
<dbReference type="EMBL" id="CP018477">
    <property type="protein sequence ID" value="ASV73816.1"/>
    <property type="molecule type" value="Genomic_DNA"/>
</dbReference>
<name>A0A286RCX7_9BACT</name>
<reference evidence="1 2" key="1">
    <citation type="journal article" name="Front. Microbiol.">
        <title>Sugar Metabolism of the First Thermophilic Planctomycete Thermogutta terrifontis: Comparative Genomic and Transcriptomic Approaches.</title>
        <authorList>
            <person name="Elcheninov A.G."/>
            <person name="Menzel P."/>
            <person name="Gudbergsdottir S.R."/>
            <person name="Slesarev A.I."/>
            <person name="Kadnikov V.V."/>
            <person name="Krogh A."/>
            <person name="Bonch-Osmolovskaya E.A."/>
            <person name="Peng X."/>
            <person name="Kublanov I.V."/>
        </authorList>
    </citation>
    <scope>NUCLEOTIDE SEQUENCE [LARGE SCALE GENOMIC DNA]</scope>
    <source>
        <strain evidence="1 2">R1</strain>
    </source>
</reference>
<organism evidence="1 2">
    <name type="scientific">Thermogutta terrifontis</name>
    <dbReference type="NCBI Taxonomy" id="1331910"/>
    <lineage>
        <taxon>Bacteria</taxon>
        <taxon>Pseudomonadati</taxon>
        <taxon>Planctomycetota</taxon>
        <taxon>Planctomycetia</taxon>
        <taxon>Pirellulales</taxon>
        <taxon>Thermoguttaceae</taxon>
        <taxon>Thermogutta</taxon>
    </lineage>
</organism>
<accession>A0A286RCX7</accession>
<gene>
    <name evidence="1" type="ORF">THTE_1214</name>
</gene>
<proteinExistence type="predicted"/>
<evidence type="ECO:0000313" key="1">
    <source>
        <dbReference type="EMBL" id="ASV73816.1"/>
    </source>
</evidence>
<keyword evidence="2" id="KW-1185">Reference proteome</keyword>